<evidence type="ECO:0000313" key="6">
    <source>
        <dbReference type="Proteomes" id="UP001642360"/>
    </source>
</evidence>
<keyword evidence="3" id="KW-0808">Transferase</keyword>
<comment type="caution">
    <text evidence="5">The sequence shown here is derived from an EMBL/GenBank/DDBJ whole genome shotgun (WGS) entry which is preliminary data.</text>
</comment>
<gene>
    <name evidence="5" type="ORF">ILEXP_LOCUS6208</name>
</gene>
<comment type="similarity">
    <text evidence="1">Belongs to the UDP-glycosyltransferase family.</text>
</comment>
<keyword evidence="2" id="KW-0328">Glycosyltransferase</keyword>
<dbReference type="FunFam" id="3.40.50.2000:FF:000071">
    <property type="entry name" value="Glycosyltransferase"/>
    <property type="match status" value="1"/>
</dbReference>
<dbReference type="Proteomes" id="UP001642360">
    <property type="component" value="Unassembled WGS sequence"/>
</dbReference>
<evidence type="ECO:0000259" key="4">
    <source>
        <dbReference type="Pfam" id="PF26168"/>
    </source>
</evidence>
<reference evidence="5 6" key="1">
    <citation type="submission" date="2024-02" db="EMBL/GenBank/DDBJ databases">
        <authorList>
            <person name="Vignale AGUSTIN F."/>
            <person name="Sosa J E."/>
            <person name="Modenutti C."/>
        </authorList>
    </citation>
    <scope>NUCLEOTIDE SEQUENCE [LARGE SCALE GENOMIC DNA]</scope>
</reference>
<dbReference type="Pfam" id="PF26168">
    <property type="entry name" value="Glyco_transf_N"/>
    <property type="match status" value="1"/>
</dbReference>
<evidence type="ECO:0000256" key="2">
    <source>
        <dbReference type="ARBA" id="ARBA00022676"/>
    </source>
</evidence>
<dbReference type="EMBL" id="CAUOFW020000922">
    <property type="protein sequence ID" value="CAK9138854.1"/>
    <property type="molecule type" value="Genomic_DNA"/>
</dbReference>
<evidence type="ECO:0000313" key="5">
    <source>
        <dbReference type="EMBL" id="CAK9138854.1"/>
    </source>
</evidence>
<proteinExistence type="inferred from homology"/>
<dbReference type="PANTHER" id="PTHR48047:SF182">
    <property type="entry name" value="GLYCOSYLTRANSFERASE"/>
    <property type="match status" value="1"/>
</dbReference>
<evidence type="ECO:0000256" key="1">
    <source>
        <dbReference type="ARBA" id="ARBA00009995"/>
    </source>
</evidence>
<dbReference type="Gene3D" id="3.40.50.2000">
    <property type="entry name" value="Glycogen Phosphorylase B"/>
    <property type="match status" value="1"/>
</dbReference>
<protein>
    <recommendedName>
        <fullName evidence="4">Glycosyltransferase N-terminal domain-containing protein</fullName>
    </recommendedName>
</protein>
<keyword evidence="6" id="KW-1185">Reference proteome</keyword>
<dbReference type="PANTHER" id="PTHR48047">
    <property type="entry name" value="GLYCOSYLTRANSFERASE"/>
    <property type="match status" value="1"/>
</dbReference>
<dbReference type="InterPro" id="IPR058980">
    <property type="entry name" value="Glyco_transf_N"/>
</dbReference>
<accession>A0ABC8R1H6</accession>
<name>A0ABC8R1H6_9AQUA</name>
<evidence type="ECO:0000256" key="3">
    <source>
        <dbReference type="ARBA" id="ARBA00022679"/>
    </source>
</evidence>
<dbReference type="SUPFAM" id="SSF53756">
    <property type="entry name" value="UDP-Glycosyltransferase/glycogen phosphorylase"/>
    <property type="match status" value="1"/>
</dbReference>
<feature type="domain" description="Glycosyltransferase N-terminal" evidence="4">
    <location>
        <begin position="11"/>
        <end position="250"/>
    </location>
</feature>
<organism evidence="5 6">
    <name type="scientific">Ilex paraguariensis</name>
    <name type="common">yerba mate</name>
    <dbReference type="NCBI Taxonomy" id="185542"/>
    <lineage>
        <taxon>Eukaryota</taxon>
        <taxon>Viridiplantae</taxon>
        <taxon>Streptophyta</taxon>
        <taxon>Embryophyta</taxon>
        <taxon>Tracheophyta</taxon>
        <taxon>Spermatophyta</taxon>
        <taxon>Magnoliopsida</taxon>
        <taxon>eudicotyledons</taxon>
        <taxon>Gunneridae</taxon>
        <taxon>Pentapetalae</taxon>
        <taxon>asterids</taxon>
        <taxon>campanulids</taxon>
        <taxon>Aquifoliales</taxon>
        <taxon>Aquifoliaceae</taxon>
        <taxon>Ilex</taxon>
    </lineage>
</organism>
<dbReference type="AlphaFoldDB" id="A0ABC8R1H6"/>
<sequence length="274" mass="30937">MASQPHHLHFLMIPLMCPGHIIPMMDMAKLLAQRGVTVTIVTTPVNATRFSAAISRAIESGLPVRLLRIRFPSVEAGLPEGCENFDEVPSFDLVKNFTAATVMLQQPLEQMLEKLKPGPSCIISDKSLAWTVDTARKFRIPRLIFDGMSCFTQLITHKLYISKAYENVPDSESFVVPGLPDQIELTKAQLPGAFNPGSKAMDMQDFRERIREAEIDAYGVIINSFEELEQRYVDEFRKIRGDKVWCIGPLSLCNKRSWIRLREETNPQLTNSNA</sequence>
<dbReference type="GO" id="GO:0016757">
    <property type="term" value="F:glycosyltransferase activity"/>
    <property type="evidence" value="ECO:0007669"/>
    <property type="project" value="UniProtKB-KW"/>
</dbReference>